<evidence type="ECO:0000256" key="3">
    <source>
        <dbReference type="ARBA" id="ARBA00023125"/>
    </source>
</evidence>
<protein>
    <submittedName>
        <fullName evidence="8">DNA-binding NarL/FixJ family response regulator</fullName>
    </submittedName>
</protein>
<dbReference type="PROSITE" id="PS00622">
    <property type="entry name" value="HTH_LUXR_1"/>
    <property type="match status" value="1"/>
</dbReference>
<dbReference type="Pfam" id="PF00072">
    <property type="entry name" value="Response_reg"/>
    <property type="match status" value="1"/>
</dbReference>
<dbReference type="PROSITE" id="PS50110">
    <property type="entry name" value="RESPONSE_REGULATORY"/>
    <property type="match status" value="1"/>
</dbReference>
<keyword evidence="1 5" id="KW-0597">Phosphoprotein</keyword>
<gene>
    <name evidence="8" type="ORF">EV192_12123</name>
</gene>
<dbReference type="SUPFAM" id="SSF46894">
    <property type="entry name" value="C-terminal effector domain of the bipartite response regulators"/>
    <property type="match status" value="1"/>
</dbReference>
<proteinExistence type="predicted"/>
<evidence type="ECO:0000256" key="5">
    <source>
        <dbReference type="PROSITE-ProRule" id="PRU00169"/>
    </source>
</evidence>
<dbReference type="InterPro" id="IPR058245">
    <property type="entry name" value="NreC/VraR/RcsB-like_REC"/>
</dbReference>
<keyword evidence="4" id="KW-0804">Transcription</keyword>
<dbReference type="PANTHER" id="PTHR43214:SF24">
    <property type="entry name" value="TRANSCRIPTIONAL REGULATORY PROTEIN NARL-RELATED"/>
    <property type="match status" value="1"/>
</dbReference>
<evidence type="ECO:0000256" key="4">
    <source>
        <dbReference type="ARBA" id="ARBA00023163"/>
    </source>
</evidence>
<organism evidence="8 9">
    <name type="scientific">Actinocrispum wychmicini</name>
    <dbReference type="NCBI Taxonomy" id="1213861"/>
    <lineage>
        <taxon>Bacteria</taxon>
        <taxon>Bacillati</taxon>
        <taxon>Actinomycetota</taxon>
        <taxon>Actinomycetes</taxon>
        <taxon>Pseudonocardiales</taxon>
        <taxon>Pseudonocardiaceae</taxon>
        <taxon>Actinocrispum</taxon>
    </lineage>
</organism>
<feature type="domain" description="Response regulatory" evidence="7">
    <location>
        <begin position="4"/>
        <end position="120"/>
    </location>
</feature>
<evidence type="ECO:0000256" key="2">
    <source>
        <dbReference type="ARBA" id="ARBA00023015"/>
    </source>
</evidence>
<dbReference type="PROSITE" id="PS50043">
    <property type="entry name" value="HTH_LUXR_2"/>
    <property type="match status" value="1"/>
</dbReference>
<dbReference type="Proteomes" id="UP000295680">
    <property type="component" value="Unassembled WGS sequence"/>
</dbReference>
<dbReference type="PRINTS" id="PR00038">
    <property type="entry name" value="HTHLUXR"/>
</dbReference>
<evidence type="ECO:0000313" key="9">
    <source>
        <dbReference type="Proteomes" id="UP000295680"/>
    </source>
</evidence>
<dbReference type="GO" id="GO:0003677">
    <property type="term" value="F:DNA binding"/>
    <property type="evidence" value="ECO:0007669"/>
    <property type="project" value="UniProtKB-KW"/>
</dbReference>
<evidence type="ECO:0000313" key="8">
    <source>
        <dbReference type="EMBL" id="TCO45259.1"/>
    </source>
</evidence>
<dbReference type="InterPro" id="IPR001789">
    <property type="entry name" value="Sig_transdc_resp-reg_receiver"/>
</dbReference>
<dbReference type="RefSeq" id="WP_132126150.1">
    <property type="nucleotide sequence ID" value="NZ_SLWS01000021.1"/>
</dbReference>
<dbReference type="AlphaFoldDB" id="A0A4R2IMQ5"/>
<dbReference type="GO" id="GO:0006355">
    <property type="term" value="P:regulation of DNA-templated transcription"/>
    <property type="evidence" value="ECO:0007669"/>
    <property type="project" value="InterPro"/>
</dbReference>
<dbReference type="PANTHER" id="PTHR43214">
    <property type="entry name" value="TWO-COMPONENT RESPONSE REGULATOR"/>
    <property type="match status" value="1"/>
</dbReference>
<evidence type="ECO:0000256" key="1">
    <source>
        <dbReference type="ARBA" id="ARBA00022553"/>
    </source>
</evidence>
<feature type="modified residue" description="4-aspartylphosphate" evidence="5">
    <location>
        <position position="55"/>
    </location>
</feature>
<accession>A0A4R2IMQ5</accession>
<dbReference type="InterPro" id="IPR000792">
    <property type="entry name" value="Tscrpt_reg_LuxR_C"/>
</dbReference>
<dbReference type="Pfam" id="PF00196">
    <property type="entry name" value="GerE"/>
    <property type="match status" value="1"/>
</dbReference>
<name>A0A4R2IMQ5_9PSEU</name>
<dbReference type="GO" id="GO:0000160">
    <property type="term" value="P:phosphorelay signal transduction system"/>
    <property type="evidence" value="ECO:0007669"/>
    <property type="project" value="InterPro"/>
</dbReference>
<dbReference type="SMART" id="SM00448">
    <property type="entry name" value="REC"/>
    <property type="match status" value="1"/>
</dbReference>
<feature type="domain" description="HTH luxR-type" evidence="6">
    <location>
        <begin position="141"/>
        <end position="206"/>
    </location>
</feature>
<keyword evidence="3 8" id="KW-0238">DNA-binding</keyword>
<dbReference type="CDD" id="cd17535">
    <property type="entry name" value="REC_NarL-like"/>
    <property type="match status" value="1"/>
</dbReference>
<dbReference type="OrthoDB" id="9808843at2"/>
<dbReference type="EMBL" id="SLWS01000021">
    <property type="protein sequence ID" value="TCO45259.1"/>
    <property type="molecule type" value="Genomic_DNA"/>
</dbReference>
<sequence length="209" mass="22824">MTLRVLLVDDHPLFRQGVEVTLNNTPDIEVVGETDNLDEALRLIDRLRPDVVMMDLHMPAGSGIEATRRIADLDDAPHVLVMTMSEEDESLLAAVRAGAKGYLLKGSSRDEVLHAVRLVGAGSSVFSAHPARRLAALADDPPTATESLTRREREVLDLLARGWDNRHIARELVVSEKTVRNNVSNVFAKLGVKSRAAAIVQAHKAGFGR</sequence>
<dbReference type="SMART" id="SM00421">
    <property type="entry name" value="HTH_LUXR"/>
    <property type="match status" value="1"/>
</dbReference>
<dbReference type="SUPFAM" id="SSF52172">
    <property type="entry name" value="CheY-like"/>
    <property type="match status" value="1"/>
</dbReference>
<dbReference type="InterPro" id="IPR039420">
    <property type="entry name" value="WalR-like"/>
</dbReference>
<reference evidence="8 9" key="1">
    <citation type="submission" date="2019-03" db="EMBL/GenBank/DDBJ databases">
        <title>Genomic Encyclopedia of Type Strains, Phase IV (KMG-IV): sequencing the most valuable type-strain genomes for metagenomic binning, comparative biology and taxonomic classification.</title>
        <authorList>
            <person name="Goeker M."/>
        </authorList>
    </citation>
    <scope>NUCLEOTIDE SEQUENCE [LARGE SCALE GENOMIC DNA]</scope>
    <source>
        <strain evidence="8 9">DSM 45934</strain>
    </source>
</reference>
<dbReference type="Gene3D" id="3.40.50.2300">
    <property type="match status" value="1"/>
</dbReference>
<dbReference type="InterPro" id="IPR011006">
    <property type="entry name" value="CheY-like_superfamily"/>
</dbReference>
<keyword evidence="2" id="KW-0805">Transcription regulation</keyword>
<evidence type="ECO:0000259" key="6">
    <source>
        <dbReference type="PROSITE" id="PS50043"/>
    </source>
</evidence>
<keyword evidence="9" id="KW-1185">Reference proteome</keyword>
<evidence type="ECO:0000259" key="7">
    <source>
        <dbReference type="PROSITE" id="PS50110"/>
    </source>
</evidence>
<dbReference type="InterPro" id="IPR016032">
    <property type="entry name" value="Sig_transdc_resp-reg_C-effctor"/>
</dbReference>
<dbReference type="CDD" id="cd06170">
    <property type="entry name" value="LuxR_C_like"/>
    <property type="match status" value="1"/>
</dbReference>
<comment type="caution">
    <text evidence="8">The sequence shown here is derived from an EMBL/GenBank/DDBJ whole genome shotgun (WGS) entry which is preliminary data.</text>
</comment>